<evidence type="ECO:0000313" key="7">
    <source>
        <dbReference type="EMBL" id="QGM45558.1"/>
    </source>
</evidence>
<keyword evidence="5" id="KW-0574">Periplasm</keyword>
<dbReference type="RefSeq" id="WP_136495835.1">
    <property type="nucleotide sequence ID" value="NZ_CP046052.1"/>
</dbReference>
<dbReference type="Proteomes" id="UP000309061">
    <property type="component" value="Chromosome"/>
</dbReference>
<evidence type="ECO:0000256" key="1">
    <source>
        <dbReference type="ARBA" id="ARBA00004418"/>
    </source>
</evidence>
<feature type="signal peptide" evidence="6">
    <location>
        <begin position="1"/>
        <end position="23"/>
    </location>
</feature>
<dbReference type="PANTHER" id="PTHR30368">
    <property type="entry name" value="SULFATE-BINDING PROTEIN"/>
    <property type="match status" value="1"/>
</dbReference>
<reference evidence="7 8" key="1">
    <citation type="submission" date="2019-11" db="EMBL/GenBank/DDBJ databases">
        <title>The genome sequence of Methylocystis heyeri.</title>
        <authorList>
            <person name="Oshkin I.Y."/>
            <person name="Miroshnikov K."/>
            <person name="Dedysh S.N."/>
        </authorList>
    </citation>
    <scope>NUCLEOTIDE SEQUENCE [LARGE SCALE GENOMIC DNA]</scope>
    <source>
        <strain evidence="7 8">H2</strain>
    </source>
</reference>
<keyword evidence="4 6" id="KW-0732">Signal</keyword>
<comment type="subcellular location">
    <subcellularLocation>
        <location evidence="1">Periplasm</location>
    </subcellularLocation>
</comment>
<protein>
    <submittedName>
        <fullName evidence="7">Sulfate ABC transporter substrate-binding protein</fullName>
    </submittedName>
</protein>
<gene>
    <name evidence="7" type="ORF">H2LOC_007520</name>
</gene>
<dbReference type="KEGG" id="mhey:H2LOC_007520"/>
<dbReference type="SUPFAM" id="SSF53850">
    <property type="entry name" value="Periplasmic binding protein-like II"/>
    <property type="match status" value="1"/>
</dbReference>
<dbReference type="OrthoDB" id="9802127at2"/>
<dbReference type="GO" id="GO:0140104">
    <property type="term" value="F:molecular carrier activity"/>
    <property type="evidence" value="ECO:0007669"/>
    <property type="project" value="InterPro"/>
</dbReference>
<dbReference type="GO" id="GO:0042597">
    <property type="term" value="C:periplasmic space"/>
    <property type="evidence" value="ECO:0007669"/>
    <property type="project" value="UniProtKB-SubCell"/>
</dbReference>
<feature type="chain" id="PRO_5025641448" evidence="6">
    <location>
        <begin position="24"/>
        <end position="342"/>
    </location>
</feature>
<dbReference type="NCBIfam" id="TIGR00971">
    <property type="entry name" value="3a0106s03"/>
    <property type="match status" value="1"/>
</dbReference>
<keyword evidence="3" id="KW-0813">Transport</keyword>
<sequence length="342" mass="36990">MKSSNWLNAVAMAAAAAGLTLIAVTNAPGKADEQLINVSYDPTRELYQEINPLFIEAYRKETGRGLNIVQSHGGSSRQARKVVSGELKADVVTLGLYSDIDSLRKRGLVANDWASRLPNHSSPYGSTIVFVVRKGNPHSIKDWPDLLQPGVDIVTPDPRTSGNGKLSALAAWAAIVTRGGSEAEARGYLREFYRHASALAEGARGAAISFATQEQGDVHLVWENEALREVAQSGGKLEIIYPPISIRAEPVVAWLDKSPAHKGDLPAARAYLNFLFSDEAQKRIAKLGYRPVNPDAAKAAGVSFPKINLIPITEIARDWSDANDRFFAENGVIDDVLGAPKQ</sequence>
<dbReference type="NCBIfam" id="NF008022">
    <property type="entry name" value="PRK10752.1"/>
    <property type="match status" value="1"/>
</dbReference>
<organism evidence="7 8">
    <name type="scientific">Methylocystis heyeri</name>
    <dbReference type="NCBI Taxonomy" id="391905"/>
    <lineage>
        <taxon>Bacteria</taxon>
        <taxon>Pseudomonadati</taxon>
        <taxon>Pseudomonadota</taxon>
        <taxon>Alphaproteobacteria</taxon>
        <taxon>Hyphomicrobiales</taxon>
        <taxon>Methylocystaceae</taxon>
        <taxon>Methylocystis</taxon>
    </lineage>
</organism>
<proteinExistence type="inferred from homology"/>
<dbReference type="CDD" id="cd01005">
    <property type="entry name" value="PBP2_CysP"/>
    <property type="match status" value="1"/>
</dbReference>
<dbReference type="GO" id="GO:1902358">
    <property type="term" value="P:sulfate transmembrane transport"/>
    <property type="evidence" value="ECO:0007669"/>
    <property type="project" value="InterPro"/>
</dbReference>
<evidence type="ECO:0000256" key="4">
    <source>
        <dbReference type="ARBA" id="ARBA00022729"/>
    </source>
</evidence>
<dbReference type="EMBL" id="CP046052">
    <property type="protein sequence ID" value="QGM45558.1"/>
    <property type="molecule type" value="Genomic_DNA"/>
</dbReference>
<name>A0A6B8KG85_9HYPH</name>
<dbReference type="PANTHER" id="PTHR30368:SF2">
    <property type="entry name" value="SULFATE-BINDING PROTEIN"/>
    <property type="match status" value="1"/>
</dbReference>
<dbReference type="Pfam" id="PF13531">
    <property type="entry name" value="SBP_bac_11"/>
    <property type="match status" value="1"/>
</dbReference>
<evidence type="ECO:0000256" key="6">
    <source>
        <dbReference type="SAM" id="SignalP"/>
    </source>
</evidence>
<evidence type="ECO:0000256" key="2">
    <source>
        <dbReference type="ARBA" id="ARBA00006099"/>
    </source>
</evidence>
<evidence type="ECO:0000313" key="8">
    <source>
        <dbReference type="Proteomes" id="UP000309061"/>
    </source>
</evidence>
<evidence type="ECO:0000256" key="3">
    <source>
        <dbReference type="ARBA" id="ARBA00022448"/>
    </source>
</evidence>
<keyword evidence="8" id="KW-1185">Reference proteome</keyword>
<dbReference type="AlphaFoldDB" id="A0A6B8KG85"/>
<accession>A0A6B8KG85</accession>
<evidence type="ECO:0000256" key="5">
    <source>
        <dbReference type="ARBA" id="ARBA00022764"/>
    </source>
</evidence>
<dbReference type="InterPro" id="IPR005669">
    <property type="entry name" value="Thiosulph/SO4-bd"/>
</dbReference>
<comment type="similarity">
    <text evidence="2">Belongs to the prokaryotic sulfate-binding protein family.</text>
</comment>
<dbReference type="Gene3D" id="3.40.190.10">
    <property type="entry name" value="Periplasmic binding protein-like II"/>
    <property type="match status" value="2"/>
</dbReference>